<organism evidence="4 5">
    <name type="scientific">Reticulomyxa filosa</name>
    <dbReference type="NCBI Taxonomy" id="46433"/>
    <lineage>
        <taxon>Eukaryota</taxon>
        <taxon>Sar</taxon>
        <taxon>Rhizaria</taxon>
        <taxon>Retaria</taxon>
        <taxon>Foraminifera</taxon>
        <taxon>Monothalamids</taxon>
        <taxon>Reticulomyxidae</taxon>
        <taxon>Reticulomyxa</taxon>
    </lineage>
</organism>
<comment type="caution">
    <text evidence="4">The sequence shown here is derived from an EMBL/GenBank/DDBJ whole genome shotgun (WGS) entry which is preliminary data.</text>
</comment>
<keyword evidence="3" id="KW-1133">Transmembrane helix</keyword>
<gene>
    <name evidence="4" type="ORF">RFI_06434</name>
</gene>
<feature type="coiled-coil region" evidence="1">
    <location>
        <begin position="200"/>
        <end position="234"/>
    </location>
</feature>
<sequence>SDPIIDLVIVNQVCLFFFFFFFGPPFFFSFFFFFFFFSEQSKDMFPDLEERLKGKKWFTGKVRANTQEDEEDWGDDSDSDGEKNASSPKDLGHLPSLRTAHPPPFRKDGSANDIAVKPPSSSTSSQPITRSVSEKRHSQLKDLVWKALPVTSKHSSPPPIIGPETDINEFKTNVSLLPSNIDPSIRGVLEEMEQKYQVVMANLQNKYFAEKTKNKEYEKQIQDLKEEVKSLNGKIDSLMPNGEKDREK</sequence>
<feature type="compositionally biased region" description="Acidic residues" evidence="2">
    <location>
        <begin position="67"/>
        <end position="79"/>
    </location>
</feature>
<keyword evidence="5" id="KW-1185">Reference proteome</keyword>
<reference evidence="4 5" key="1">
    <citation type="journal article" date="2013" name="Curr. Biol.">
        <title>The Genome of the Foraminiferan Reticulomyxa filosa.</title>
        <authorList>
            <person name="Glockner G."/>
            <person name="Hulsmann N."/>
            <person name="Schleicher M."/>
            <person name="Noegel A.A."/>
            <person name="Eichinger L."/>
            <person name="Gallinger C."/>
            <person name="Pawlowski J."/>
            <person name="Sierra R."/>
            <person name="Euteneuer U."/>
            <person name="Pillet L."/>
            <person name="Moustafa A."/>
            <person name="Platzer M."/>
            <person name="Groth M."/>
            <person name="Szafranski K."/>
            <person name="Schliwa M."/>
        </authorList>
    </citation>
    <scope>NUCLEOTIDE SEQUENCE [LARGE SCALE GENOMIC DNA]</scope>
</reference>
<accession>X6NXS9</accession>
<proteinExistence type="predicted"/>
<dbReference type="Proteomes" id="UP000023152">
    <property type="component" value="Unassembled WGS sequence"/>
</dbReference>
<evidence type="ECO:0000256" key="1">
    <source>
        <dbReference type="SAM" id="Coils"/>
    </source>
</evidence>
<keyword evidence="3" id="KW-0472">Membrane</keyword>
<feature type="non-terminal residue" evidence="4">
    <location>
        <position position="1"/>
    </location>
</feature>
<keyword evidence="1" id="KW-0175">Coiled coil</keyword>
<dbReference type="EMBL" id="ASPP01005361">
    <property type="protein sequence ID" value="ETO30688.1"/>
    <property type="molecule type" value="Genomic_DNA"/>
</dbReference>
<evidence type="ECO:0000313" key="4">
    <source>
        <dbReference type="EMBL" id="ETO30688.1"/>
    </source>
</evidence>
<name>X6NXS9_RETFI</name>
<protein>
    <submittedName>
        <fullName evidence="4">Uncharacterized protein</fullName>
    </submittedName>
</protein>
<feature type="compositionally biased region" description="Low complexity" evidence="2">
    <location>
        <begin position="118"/>
        <end position="131"/>
    </location>
</feature>
<dbReference type="AlphaFoldDB" id="X6NXS9"/>
<evidence type="ECO:0000256" key="2">
    <source>
        <dbReference type="SAM" id="MobiDB-lite"/>
    </source>
</evidence>
<keyword evidence="3" id="KW-0812">Transmembrane</keyword>
<evidence type="ECO:0000313" key="5">
    <source>
        <dbReference type="Proteomes" id="UP000023152"/>
    </source>
</evidence>
<evidence type="ECO:0000256" key="3">
    <source>
        <dbReference type="SAM" id="Phobius"/>
    </source>
</evidence>
<feature type="transmembrane region" description="Helical" evidence="3">
    <location>
        <begin position="15"/>
        <end position="37"/>
    </location>
</feature>
<feature type="region of interest" description="Disordered" evidence="2">
    <location>
        <begin position="66"/>
        <end position="136"/>
    </location>
</feature>